<organism evidence="1 2">
    <name type="scientific">Eumeta variegata</name>
    <name type="common">Bagworm moth</name>
    <name type="synonym">Eumeta japonica</name>
    <dbReference type="NCBI Taxonomy" id="151549"/>
    <lineage>
        <taxon>Eukaryota</taxon>
        <taxon>Metazoa</taxon>
        <taxon>Ecdysozoa</taxon>
        <taxon>Arthropoda</taxon>
        <taxon>Hexapoda</taxon>
        <taxon>Insecta</taxon>
        <taxon>Pterygota</taxon>
        <taxon>Neoptera</taxon>
        <taxon>Endopterygota</taxon>
        <taxon>Lepidoptera</taxon>
        <taxon>Glossata</taxon>
        <taxon>Ditrysia</taxon>
        <taxon>Tineoidea</taxon>
        <taxon>Psychidae</taxon>
        <taxon>Oiketicinae</taxon>
        <taxon>Eumeta</taxon>
    </lineage>
</organism>
<gene>
    <name evidence="1" type="ORF">EVAR_65751_1</name>
</gene>
<dbReference type="Proteomes" id="UP000299102">
    <property type="component" value="Unassembled WGS sequence"/>
</dbReference>
<dbReference type="AlphaFoldDB" id="A0A4C1ZQA3"/>
<dbReference type="EMBL" id="BGZK01001987">
    <property type="protein sequence ID" value="GBP89264.1"/>
    <property type="molecule type" value="Genomic_DNA"/>
</dbReference>
<reference evidence="1 2" key="1">
    <citation type="journal article" date="2019" name="Commun. Biol.">
        <title>The bagworm genome reveals a unique fibroin gene that provides high tensile strength.</title>
        <authorList>
            <person name="Kono N."/>
            <person name="Nakamura H."/>
            <person name="Ohtoshi R."/>
            <person name="Tomita M."/>
            <person name="Numata K."/>
            <person name="Arakawa K."/>
        </authorList>
    </citation>
    <scope>NUCLEOTIDE SEQUENCE [LARGE SCALE GENOMIC DNA]</scope>
</reference>
<proteinExistence type="predicted"/>
<accession>A0A4C1ZQA3</accession>
<sequence length="95" mass="11087">MRTDLSEDCEQTRSYEYPWAPMITCYLLEKNLDSYQNRRHDSDHITTEFKISAGPGIESITGLESESCLEERWVDVKREIVRCTPTRAERRANAS</sequence>
<protein>
    <submittedName>
        <fullName evidence="1">Uncharacterized protein</fullName>
    </submittedName>
</protein>
<comment type="caution">
    <text evidence="1">The sequence shown here is derived from an EMBL/GenBank/DDBJ whole genome shotgun (WGS) entry which is preliminary data.</text>
</comment>
<evidence type="ECO:0000313" key="2">
    <source>
        <dbReference type="Proteomes" id="UP000299102"/>
    </source>
</evidence>
<keyword evidence="2" id="KW-1185">Reference proteome</keyword>
<name>A0A4C1ZQA3_EUMVA</name>
<evidence type="ECO:0000313" key="1">
    <source>
        <dbReference type="EMBL" id="GBP89264.1"/>
    </source>
</evidence>